<dbReference type="EMBL" id="MH046811">
    <property type="protein sequence ID" value="AZL89166.1"/>
    <property type="molecule type" value="Genomic_DNA"/>
</dbReference>
<dbReference type="InterPro" id="IPR002110">
    <property type="entry name" value="Ankyrin_rpt"/>
</dbReference>
<keyword evidence="2" id="KW-0040">ANK repeat</keyword>
<evidence type="ECO:0000256" key="2">
    <source>
        <dbReference type="ARBA" id="ARBA00023043"/>
    </source>
</evidence>
<dbReference type="Gene3D" id="1.25.40.20">
    <property type="entry name" value="Ankyrin repeat-containing domain"/>
    <property type="match status" value="2"/>
</dbReference>
<dbReference type="PANTHER" id="PTHR24188">
    <property type="entry name" value="ANKYRIN REPEAT PROTEIN"/>
    <property type="match status" value="1"/>
</dbReference>
<name>A0A3S8UWG9_9VIRU</name>
<dbReference type="RefSeq" id="YP_010788658.1">
    <property type="nucleotide sequence ID" value="NC_075367.1"/>
</dbReference>
<accession>A0A3S8UWG9</accession>
<dbReference type="GeneID" id="80525953"/>
<organism evidence="3">
    <name type="scientific">Megavirus baoshan</name>
    <dbReference type="NCBI Taxonomy" id="2496520"/>
    <lineage>
        <taxon>Viruses</taxon>
        <taxon>Varidnaviria</taxon>
        <taxon>Bamfordvirae</taxon>
        <taxon>Nucleocytoviricota</taxon>
        <taxon>Megaviricetes</taxon>
        <taxon>Imitervirales</taxon>
        <taxon>Mimiviridae</taxon>
        <taxon>Megamimivirinae</taxon>
        <taxon>Megavirus</taxon>
        <taxon>Megavirus baoshanense</taxon>
    </lineage>
</organism>
<dbReference type="PANTHER" id="PTHR24188:SF29">
    <property type="entry name" value="GH09064P"/>
    <property type="match status" value="1"/>
</dbReference>
<dbReference type="KEGG" id="vg:80525953"/>
<proteinExistence type="predicted"/>
<dbReference type="SUPFAM" id="SSF48403">
    <property type="entry name" value="Ankyrin repeat"/>
    <property type="match status" value="1"/>
</dbReference>
<dbReference type="InterPro" id="IPR036770">
    <property type="entry name" value="Ankyrin_rpt-contain_sf"/>
</dbReference>
<sequence length="430" mass="50597">MEKYYLLSNFSLYDNSWENNNNQCIFSSTFKYLFFNPKTITNDIKSMHVSRVSFCDGFIEKIVGNKYDFAKQVNSIDLIDKINIIHFSYNIYEFLDTFVNENNENNVNDENNDNIGTIIIWIYKNLHFDFIKYMHENYPEFMIKNKHIIYFGLNIGINLFNDYQIEIINIIIKYLCDHGLNFYQYNMLISIVIKLETVIYCIDAFKNNNKWTSDLYLSAGYNGRIDIIEYMINMNIHDPFYNSRILAMSCGRNDIKMIEFMLQNGVDAQTNENAAIFNISKTNISQHDKINRFKLLMEYGANLFMRNNIIFFDAVSFGYIEIVKFCIDHGIDVTIQNNRAIKLASESSSYCCCSNEASLDVVKLLVENGADIHIEQEYVLKKAIKVNNIELVKYLLEQGANYTYCRKYVGQFEKENKYHKMIEFLSCQNN</sequence>
<dbReference type="SMART" id="SM00248">
    <property type="entry name" value="ANK"/>
    <property type="match status" value="4"/>
</dbReference>
<protein>
    <submittedName>
        <fullName evidence="3">Putative ankyrin repeat protein</fullName>
    </submittedName>
</protein>
<reference evidence="3" key="1">
    <citation type="submission" date="2018-03" db="EMBL/GenBank/DDBJ databases">
        <title>Draft genome sequences of Megaviruse, new member of the family Mimiviridae isolated from water in Shanghai, China.</title>
        <authorList>
            <person name="Xia Y."/>
        </authorList>
    </citation>
    <scope>NUCLEOTIDE SEQUENCE</scope>
    <source>
        <strain evidence="3">SH</strain>
    </source>
</reference>
<keyword evidence="1" id="KW-0677">Repeat</keyword>
<evidence type="ECO:0000313" key="3">
    <source>
        <dbReference type="EMBL" id="AZL89166.1"/>
    </source>
</evidence>
<evidence type="ECO:0000256" key="1">
    <source>
        <dbReference type="ARBA" id="ARBA00022737"/>
    </source>
</evidence>